<dbReference type="InterPro" id="IPR008640">
    <property type="entry name" value="Adhesin_Head_dom"/>
</dbReference>
<evidence type="ECO:0000313" key="17">
    <source>
        <dbReference type="EMBL" id="CCH50715.1"/>
    </source>
</evidence>
<gene>
    <name evidence="17" type="primary">yadA</name>
</gene>
<geneLocation type="plasmid" evidence="17">
    <name>pYV</name>
</geneLocation>
<evidence type="ECO:0000259" key="14">
    <source>
        <dbReference type="Pfam" id="PF05662"/>
    </source>
</evidence>
<evidence type="ECO:0000256" key="8">
    <source>
        <dbReference type="ARBA" id="ARBA00022927"/>
    </source>
</evidence>
<dbReference type="InterPro" id="IPR005594">
    <property type="entry name" value="YadA_C"/>
</dbReference>
<feature type="domain" description="Trimeric autotransporter adhesin YadA-like head" evidence="13">
    <location>
        <begin position="175"/>
        <end position="196"/>
    </location>
</feature>
<dbReference type="CDD" id="cd12820">
    <property type="entry name" value="LbR_YadA-like"/>
    <property type="match status" value="1"/>
</dbReference>
<feature type="domain" description="Trimeric autotransporter adhesin YadA-like head" evidence="13">
    <location>
        <begin position="204"/>
        <end position="226"/>
    </location>
</feature>
<keyword evidence="5" id="KW-1134">Transmembrane beta strand</keyword>
<dbReference type="GO" id="GO:0015031">
    <property type="term" value="P:protein transport"/>
    <property type="evidence" value="ECO:0007669"/>
    <property type="project" value="UniProtKB-KW"/>
</dbReference>
<dbReference type="InterPro" id="IPR008635">
    <property type="entry name" value="Coiled_stalk_dom"/>
</dbReference>
<organism evidence="17">
    <name type="scientific">Yersinia pseudotuberculosis</name>
    <dbReference type="NCBI Taxonomy" id="633"/>
    <lineage>
        <taxon>Bacteria</taxon>
        <taxon>Pseudomonadati</taxon>
        <taxon>Pseudomonadota</taxon>
        <taxon>Gammaproteobacteria</taxon>
        <taxon>Enterobacterales</taxon>
        <taxon>Yersiniaceae</taxon>
        <taxon>Yersinia</taxon>
    </lineage>
</organism>
<keyword evidence="9" id="KW-0472">Membrane</keyword>
<evidence type="ECO:0000256" key="2">
    <source>
        <dbReference type="ARBA" id="ARBA00004442"/>
    </source>
</evidence>
<dbReference type="RefSeq" id="WP_032488480.1">
    <property type="nucleotide sequence ID" value="NZ_CP032567.1"/>
</dbReference>
<evidence type="ECO:0000259" key="13">
    <source>
        <dbReference type="Pfam" id="PF05658"/>
    </source>
</evidence>
<dbReference type="GO" id="GO:0009279">
    <property type="term" value="C:cell outer membrane"/>
    <property type="evidence" value="ECO:0007669"/>
    <property type="project" value="UniProtKB-SubCell"/>
</dbReference>
<evidence type="ECO:0000259" key="12">
    <source>
        <dbReference type="Pfam" id="PF03895"/>
    </source>
</evidence>
<dbReference type="EMBL" id="KT307967">
    <property type="protein sequence ID" value="ALG88390.1"/>
    <property type="molecule type" value="Genomic_DNA"/>
</dbReference>
<feature type="domain" description="Trimeric autotransporter adhesin YadA-like head" evidence="13">
    <location>
        <begin position="121"/>
        <end position="140"/>
    </location>
</feature>
<keyword evidence="10" id="KW-0998">Cell outer membrane</keyword>
<keyword evidence="17" id="KW-0614">Plasmid</keyword>
<feature type="domain" description="Trimeric autotransporter adhesin YadA-like C-terminal membrane anchor" evidence="12">
    <location>
        <begin position="375"/>
        <end position="434"/>
    </location>
</feature>
<dbReference type="PRINTS" id="PR01756">
    <property type="entry name" value="OMADHESIN"/>
</dbReference>
<name>K7ZVF1_YERPU</name>
<feature type="domain" description="Trimeric autotransporter adhesin YadA-like head" evidence="13">
    <location>
        <begin position="97"/>
        <end position="112"/>
    </location>
</feature>
<dbReference type="Pfam" id="PF05662">
    <property type="entry name" value="YadA_stalk"/>
    <property type="match status" value="1"/>
</dbReference>
<dbReference type="SUPFAM" id="SSF54523">
    <property type="entry name" value="Pili subunits"/>
    <property type="match status" value="1"/>
</dbReference>
<proteinExistence type="inferred from homology"/>
<dbReference type="EMBL" id="HE805248">
    <property type="protein sequence ID" value="CCH50713.1"/>
    <property type="molecule type" value="Genomic_DNA"/>
</dbReference>
<evidence type="ECO:0000256" key="10">
    <source>
        <dbReference type="ARBA" id="ARBA00023237"/>
    </source>
</evidence>
<dbReference type="NCBIfam" id="NF033478">
    <property type="entry name" value="YadA_autotrans"/>
    <property type="match status" value="1"/>
</dbReference>
<dbReference type="GO" id="GO:0007155">
    <property type="term" value="P:cell adhesion"/>
    <property type="evidence" value="ECO:0007669"/>
    <property type="project" value="InterPro"/>
</dbReference>
<feature type="chain" id="PRO_5007684862" evidence="11">
    <location>
        <begin position="26"/>
        <end position="434"/>
    </location>
</feature>
<evidence type="ECO:0000256" key="1">
    <source>
        <dbReference type="ARBA" id="ARBA00004241"/>
    </source>
</evidence>
<dbReference type="Gene3D" id="2.150.10.10">
    <property type="entry name" value="Serralysin-like metalloprotease, C-terminal"/>
    <property type="match status" value="1"/>
</dbReference>
<keyword evidence="6" id="KW-0812">Transmembrane</keyword>
<evidence type="ECO:0000313" key="15">
    <source>
        <dbReference type="EMBL" id="ALG88390.1"/>
    </source>
</evidence>
<evidence type="ECO:0000256" key="3">
    <source>
        <dbReference type="ARBA" id="ARBA00005848"/>
    </source>
</evidence>
<dbReference type="Gene3D" id="3.30.1300.30">
    <property type="entry name" value="GSPII I/J protein-like"/>
    <property type="match status" value="1"/>
</dbReference>
<keyword evidence="4" id="KW-0813">Transport</keyword>
<comment type="subcellular location">
    <subcellularLocation>
        <location evidence="2">Cell outer membrane</location>
    </subcellularLocation>
    <subcellularLocation>
        <location evidence="1">Cell surface</location>
    </subcellularLocation>
</comment>
<evidence type="ECO:0000256" key="4">
    <source>
        <dbReference type="ARBA" id="ARBA00022448"/>
    </source>
</evidence>
<dbReference type="GO" id="GO:0009986">
    <property type="term" value="C:cell surface"/>
    <property type="evidence" value="ECO:0007669"/>
    <property type="project" value="UniProtKB-SubCell"/>
</dbReference>
<keyword evidence="7 11" id="KW-0732">Signal</keyword>
<dbReference type="InterPro" id="IPR045584">
    <property type="entry name" value="Pilin-like"/>
</dbReference>
<dbReference type="InterPro" id="IPR011049">
    <property type="entry name" value="Serralysin-like_metalloprot_C"/>
</dbReference>
<sequence length="434" mass="45054">MTKDFKISVSAALISALFSSPYAFAEEPEDGNDGIPRLSAVQISPNVDPKLGVGLYPAKPILRQENPKLPPRGPQGPEKKRARLAEAIQPQVLGAGGLNARAKDPYSIAIGATAEAAKPAAVAVGSGSIATGVNSVAIGPLSKALGDSAVTYGASSTAQKDGVAIGARASASDTGVAVGFNSKVDAQNSVAIGHSSHVAADHGYSIAIGDHSKTDRENSVSIGHESLNRQLTHLAAGTEDTDAVNVAQLKKEMAETLENARKETLAQSNDVLDAAKKHSNSVARTTLETAEEHANKKSAEALVSAKVYADSNSSHTLKTANSYTDVTVSSSTKKAISESNQYTDHKFSQLDNRLDKLDKRVDKGLASSAALNSLFQPYGVGKVNFTAGVGGYRSSQALAIGSGYRVNESVALKAGVAYAGSSNVMYNASFNIEW</sequence>
<evidence type="ECO:0000313" key="16">
    <source>
        <dbReference type="EMBL" id="CCH50713.1"/>
    </source>
</evidence>
<feature type="signal peptide" evidence="11">
    <location>
        <begin position="1"/>
        <end position="25"/>
    </location>
</feature>
<dbReference type="EMBL" id="HE805250">
    <property type="protein sequence ID" value="CCH50715.1"/>
    <property type="molecule type" value="Genomic_DNA"/>
</dbReference>
<evidence type="ECO:0000256" key="9">
    <source>
        <dbReference type="ARBA" id="ARBA00023136"/>
    </source>
</evidence>
<reference evidence="17" key="1">
    <citation type="journal article" date="2012" name="Foodborne Pathog. Dis.">
        <title>Sequencing of Virulence Genes Shows Limited Genetic Variability in Yersinia pseudotuberculosis.</title>
        <authorList>
            <person name="Palonen E."/>
            <person name="Kangas S."/>
            <person name="Somervuo P."/>
            <person name="Lindstrom M."/>
            <person name="Fredriksson-Ahomaa M."/>
            <person name="Skurnik M."/>
            <person name="Korkeala H."/>
        </authorList>
    </citation>
    <scope>NUCLEOTIDE SEQUENCE</scope>
    <source>
        <strain evidence="17">283</strain>
        <strain evidence="16">2B1</strain>
        <plasmid evidence="17">pYV</plasmid>
    </source>
</reference>
<dbReference type="Pfam" id="PF05658">
    <property type="entry name" value="YadA_head"/>
    <property type="match status" value="4"/>
</dbReference>
<dbReference type="AlphaFoldDB" id="K7ZVF1"/>
<comment type="similarity">
    <text evidence="3">Belongs to the autotransporter-2 (AT-2) (TC 1.B.40) family.</text>
</comment>
<keyword evidence="8" id="KW-0653">Protein transport</keyword>
<geneLocation type="plasmid" evidence="15">
    <name>pYV2666</name>
</geneLocation>
<protein>
    <submittedName>
        <fullName evidence="15">Adhesin YadA</fullName>
    </submittedName>
    <submittedName>
        <fullName evidence="17">Yersinia adhesin</fullName>
    </submittedName>
</protein>
<dbReference type="SUPFAM" id="SSF101967">
    <property type="entry name" value="Adhesin YadA, collagen-binding domain"/>
    <property type="match status" value="1"/>
</dbReference>
<dbReference type="GO" id="GO:0005518">
    <property type="term" value="F:collagen binding"/>
    <property type="evidence" value="ECO:0007669"/>
    <property type="project" value="InterPro"/>
</dbReference>
<evidence type="ECO:0000256" key="6">
    <source>
        <dbReference type="ARBA" id="ARBA00022692"/>
    </source>
</evidence>
<reference evidence="15" key="2">
    <citation type="submission" date="2015-07" db="EMBL/GenBank/DDBJ databases">
        <title>Yersinia pseudotuberculosis virulence plasmid from strain IP2666.</title>
        <authorList>
            <person name="Isberg R.R."/>
            <person name="Davis K.M."/>
            <person name="Kumamoto J.J."/>
        </authorList>
    </citation>
    <scope>NUCLEOTIDE SEQUENCE</scope>
    <source>
        <strain evidence="15">IP2666</strain>
        <plasmid evidence="15">pYV2666</plasmid>
    </source>
</reference>
<evidence type="ECO:0000256" key="7">
    <source>
        <dbReference type="ARBA" id="ARBA00022729"/>
    </source>
</evidence>
<dbReference type="InterPro" id="IPR008126">
    <property type="entry name" value="OM_adhesion_Yersinia"/>
</dbReference>
<evidence type="ECO:0000256" key="11">
    <source>
        <dbReference type="SAM" id="SignalP"/>
    </source>
</evidence>
<feature type="domain" description="Trimeric autotransporter adhesin YadA-like stalk" evidence="14">
    <location>
        <begin position="230"/>
        <end position="262"/>
    </location>
</feature>
<dbReference type="Pfam" id="PF03895">
    <property type="entry name" value="YadA_anchor"/>
    <property type="match status" value="1"/>
</dbReference>
<evidence type="ECO:0000256" key="5">
    <source>
        <dbReference type="ARBA" id="ARBA00022452"/>
    </source>
</evidence>
<accession>K7ZVF1</accession>